<dbReference type="SMART" id="SM00267">
    <property type="entry name" value="GGDEF"/>
    <property type="match status" value="1"/>
</dbReference>
<keyword evidence="2" id="KW-1003">Cell membrane</keyword>
<feature type="domain" description="HAMP" evidence="15">
    <location>
        <begin position="290"/>
        <end position="343"/>
    </location>
</feature>
<dbReference type="SUPFAM" id="SSF103190">
    <property type="entry name" value="Sensory domain-like"/>
    <property type="match status" value="1"/>
</dbReference>
<keyword evidence="6" id="KW-0547">Nucleotide-binding</keyword>
<feature type="transmembrane region" description="Helical" evidence="12">
    <location>
        <begin position="270"/>
        <end position="289"/>
    </location>
</feature>
<dbReference type="AlphaFoldDB" id="A0A6B2R5V1"/>
<evidence type="ECO:0000256" key="10">
    <source>
        <dbReference type="ARBA" id="ARBA00023012"/>
    </source>
</evidence>
<dbReference type="Pfam" id="PF00990">
    <property type="entry name" value="GGDEF"/>
    <property type="match status" value="1"/>
</dbReference>
<dbReference type="Gene3D" id="3.30.70.270">
    <property type="match status" value="1"/>
</dbReference>
<dbReference type="SMART" id="SM00304">
    <property type="entry name" value="HAMP"/>
    <property type="match status" value="1"/>
</dbReference>
<evidence type="ECO:0000256" key="2">
    <source>
        <dbReference type="ARBA" id="ARBA00022475"/>
    </source>
</evidence>
<evidence type="ECO:0000259" key="14">
    <source>
        <dbReference type="PROSITE" id="PS50883"/>
    </source>
</evidence>
<comment type="caution">
    <text evidence="17">The sequence shown here is derived from an EMBL/GenBank/DDBJ whole genome shotgun (WGS) entry which is preliminary data.</text>
</comment>
<protein>
    <submittedName>
        <fullName evidence="17">EAL domain-containing protein</fullName>
    </submittedName>
</protein>
<dbReference type="InterPro" id="IPR035965">
    <property type="entry name" value="PAS-like_dom_sf"/>
</dbReference>
<keyword evidence="7" id="KW-0418">Kinase</keyword>
<dbReference type="SUPFAM" id="SSF55073">
    <property type="entry name" value="Nucleotide cyclase"/>
    <property type="match status" value="1"/>
</dbReference>
<dbReference type="CDD" id="cd00130">
    <property type="entry name" value="PAS"/>
    <property type="match status" value="1"/>
</dbReference>
<dbReference type="Gene3D" id="6.10.340.10">
    <property type="match status" value="1"/>
</dbReference>
<dbReference type="NCBIfam" id="TIGR00229">
    <property type="entry name" value="sensory_box"/>
    <property type="match status" value="1"/>
</dbReference>
<feature type="domain" description="PAS" evidence="13">
    <location>
        <begin position="370"/>
        <end position="393"/>
    </location>
</feature>
<accession>A0A6B2R5V1</accession>
<dbReference type="NCBIfam" id="TIGR00254">
    <property type="entry name" value="GGDEF"/>
    <property type="match status" value="1"/>
</dbReference>
<evidence type="ECO:0000256" key="12">
    <source>
        <dbReference type="SAM" id="Phobius"/>
    </source>
</evidence>
<evidence type="ECO:0000256" key="9">
    <source>
        <dbReference type="ARBA" id="ARBA00022989"/>
    </source>
</evidence>
<keyword evidence="8" id="KW-0067">ATP-binding</keyword>
<proteinExistence type="predicted"/>
<gene>
    <name evidence="17" type="ORF">G3I67_05810</name>
</gene>
<keyword evidence="5 12" id="KW-0812">Transmembrane</keyword>
<dbReference type="GO" id="GO:0005524">
    <property type="term" value="F:ATP binding"/>
    <property type="evidence" value="ECO:0007669"/>
    <property type="project" value="UniProtKB-KW"/>
</dbReference>
<organism evidence="17">
    <name type="scientific">Sheuella amnicola</name>
    <dbReference type="NCBI Taxonomy" id="2707330"/>
    <lineage>
        <taxon>Bacteria</taxon>
        <taxon>Pseudomonadati</taxon>
        <taxon>Pseudomonadota</taxon>
        <taxon>Betaproteobacteria</taxon>
        <taxon>Burkholderiales</taxon>
        <taxon>Alcaligenaceae</taxon>
        <taxon>Sheuella</taxon>
    </lineage>
</organism>
<dbReference type="InterPro" id="IPR003660">
    <property type="entry name" value="HAMP_dom"/>
</dbReference>
<dbReference type="SMART" id="SM00052">
    <property type="entry name" value="EAL"/>
    <property type="match status" value="1"/>
</dbReference>
<dbReference type="PROSITE" id="PS50883">
    <property type="entry name" value="EAL"/>
    <property type="match status" value="1"/>
</dbReference>
<comment type="subcellular location">
    <subcellularLocation>
        <location evidence="1">Cell membrane</location>
        <topology evidence="1">Multi-pass membrane protein</topology>
    </subcellularLocation>
</comment>
<evidence type="ECO:0000256" key="8">
    <source>
        <dbReference type="ARBA" id="ARBA00022840"/>
    </source>
</evidence>
<dbReference type="SUPFAM" id="SSF141868">
    <property type="entry name" value="EAL domain-like"/>
    <property type="match status" value="1"/>
</dbReference>
<evidence type="ECO:0000256" key="4">
    <source>
        <dbReference type="ARBA" id="ARBA00022679"/>
    </source>
</evidence>
<dbReference type="PANTHER" id="PTHR44757">
    <property type="entry name" value="DIGUANYLATE CYCLASE DGCP"/>
    <property type="match status" value="1"/>
</dbReference>
<dbReference type="Pfam" id="PF00563">
    <property type="entry name" value="EAL"/>
    <property type="match status" value="1"/>
</dbReference>
<dbReference type="SUPFAM" id="SSF55785">
    <property type="entry name" value="PYP-like sensor domain (PAS domain)"/>
    <property type="match status" value="1"/>
</dbReference>
<dbReference type="InterPro" id="IPR000160">
    <property type="entry name" value="GGDEF_dom"/>
</dbReference>
<dbReference type="InterPro" id="IPR035919">
    <property type="entry name" value="EAL_sf"/>
</dbReference>
<dbReference type="Pfam" id="PF13426">
    <property type="entry name" value="PAS_9"/>
    <property type="match status" value="1"/>
</dbReference>
<dbReference type="PANTHER" id="PTHR44757:SF2">
    <property type="entry name" value="BIOFILM ARCHITECTURE MAINTENANCE PROTEIN MBAA"/>
    <property type="match status" value="1"/>
</dbReference>
<dbReference type="InterPro" id="IPR029151">
    <property type="entry name" value="Sensor-like_sf"/>
</dbReference>
<evidence type="ECO:0000256" key="3">
    <source>
        <dbReference type="ARBA" id="ARBA00022553"/>
    </source>
</evidence>
<dbReference type="SMART" id="SM00091">
    <property type="entry name" value="PAS"/>
    <property type="match status" value="1"/>
</dbReference>
<evidence type="ECO:0000259" key="16">
    <source>
        <dbReference type="PROSITE" id="PS50887"/>
    </source>
</evidence>
<dbReference type="CDD" id="cd18773">
    <property type="entry name" value="PDC1_HK_sensor"/>
    <property type="match status" value="1"/>
</dbReference>
<sequence>MTSIWSLVLYADRTLKRDIHDLLGNQQYLTASVLAAEVNHEIENALHALNRVAVNIRPEMMTDGNALQVSLERQPLLQDRFNAGAFVVDMNGVAIASVPSSAGRVGVSYEDRDYIRQVFSSGKPFVGRPVIGRRLNTPILGLGVPIFDSDKKVIGVLASIVNLSESNALIALHKTYLNKDERFLIVDTRNRLIVQASEENRTMELLPPEGVNVPLDRFIRGFEGTMVFTNPLNEEVLASVKSIPVAGWYAAIVLPSRIAFAPIRNLERNILLAAFLFTLIAGCLTWWVLGRQLAPLQRVAARLAMSRDVNQTELKLSYGRDDEIGQLIEAFNGLLADLANRQKLLQESTELHRVAFRTSPDAVTITRLSDGCYLDVNDGFTKLFGWTRDEVVGIPSIKLGIWHDLKDRTSFMEQLRLTGRCESFETTFIEKNGRLIPAIVSGNTIELNGELCLLAVTHDISMRKAALIEIQELSYTDTMTGLPNRKFFDRQFKLSVSDSVAKNELCALVYIDLDNFKSLNESFGHDKGDLLLKKVARRIKEVVGVDDIAMRIGGDKFLILLQHLSGEQELATTQAQSIGDKVLTVLSQPYYLSGLEHFTTCSLGITLFGNQDERASEALNRAELAMYQAKSAGRNTYRFYDRRMQLEVSARATMESNLREALRNNQFILHYQPQVDEFGQIVGLESLIRWSSPQYGMVPPADFILLAEETGLILPIGIWALEEACLQLVQWSSIPSRAHLTIAVNVSASQFNQVDFVPMVMDTIHRTGAKPHNLKLEITESVLINQAESVIEKMKLLKGIGVQFSLDDFGTGFSSLSYLKRMPLDQLKIDQSFIRDILVDRNDEAIARTVIELGKTLGFSVIAEGVETQAQRNALFALGCVLYQGYLFSRPLPIDELEGYLAAKHSP</sequence>
<evidence type="ECO:0000256" key="6">
    <source>
        <dbReference type="ARBA" id="ARBA00022741"/>
    </source>
</evidence>
<dbReference type="InterPro" id="IPR029787">
    <property type="entry name" value="Nucleotide_cyclase"/>
</dbReference>
<keyword evidence="4" id="KW-0808">Transferase</keyword>
<reference evidence="17" key="1">
    <citation type="submission" date="2020-02" db="EMBL/GenBank/DDBJ databases">
        <authorList>
            <person name="Chen W.-M."/>
        </authorList>
    </citation>
    <scope>NUCLEOTIDE SEQUENCE</scope>
    <source>
        <strain evidence="17">NBD-18</strain>
    </source>
</reference>
<dbReference type="Pfam" id="PF02743">
    <property type="entry name" value="dCache_1"/>
    <property type="match status" value="1"/>
</dbReference>
<evidence type="ECO:0000256" key="7">
    <source>
        <dbReference type="ARBA" id="ARBA00022777"/>
    </source>
</evidence>
<keyword evidence="9 12" id="KW-1133">Transmembrane helix</keyword>
<dbReference type="EMBL" id="JAAGRN010000003">
    <property type="protein sequence ID" value="NDY82745.1"/>
    <property type="molecule type" value="Genomic_DNA"/>
</dbReference>
<dbReference type="CDD" id="cd01949">
    <property type="entry name" value="GGDEF"/>
    <property type="match status" value="1"/>
</dbReference>
<evidence type="ECO:0000256" key="1">
    <source>
        <dbReference type="ARBA" id="ARBA00004651"/>
    </source>
</evidence>
<evidence type="ECO:0000313" key="17">
    <source>
        <dbReference type="EMBL" id="NDY82745.1"/>
    </source>
</evidence>
<evidence type="ECO:0000256" key="11">
    <source>
        <dbReference type="ARBA" id="ARBA00023136"/>
    </source>
</evidence>
<dbReference type="GO" id="GO:0016301">
    <property type="term" value="F:kinase activity"/>
    <property type="evidence" value="ECO:0007669"/>
    <property type="project" value="UniProtKB-KW"/>
</dbReference>
<keyword evidence="10" id="KW-0902">Two-component regulatory system</keyword>
<dbReference type="Gene3D" id="3.30.450.20">
    <property type="entry name" value="PAS domain"/>
    <property type="match status" value="2"/>
</dbReference>
<keyword evidence="3" id="KW-0597">Phosphoprotein</keyword>
<dbReference type="InterPro" id="IPR043128">
    <property type="entry name" value="Rev_trsase/Diguanyl_cyclase"/>
</dbReference>
<dbReference type="InterPro" id="IPR033479">
    <property type="entry name" value="dCache_1"/>
</dbReference>
<dbReference type="InterPro" id="IPR052155">
    <property type="entry name" value="Biofilm_reg_signaling"/>
</dbReference>
<feature type="domain" description="GGDEF" evidence="16">
    <location>
        <begin position="504"/>
        <end position="642"/>
    </location>
</feature>
<dbReference type="GO" id="GO:0005886">
    <property type="term" value="C:plasma membrane"/>
    <property type="evidence" value="ECO:0007669"/>
    <property type="project" value="UniProtKB-SubCell"/>
</dbReference>
<evidence type="ECO:0000259" key="15">
    <source>
        <dbReference type="PROSITE" id="PS50885"/>
    </source>
</evidence>
<dbReference type="Gene3D" id="3.20.20.450">
    <property type="entry name" value="EAL domain"/>
    <property type="match status" value="1"/>
</dbReference>
<dbReference type="PROSITE" id="PS50887">
    <property type="entry name" value="GGDEF"/>
    <property type="match status" value="1"/>
</dbReference>
<dbReference type="InterPro" id="IPR001633">
    <property type="entry name" value="EAL_dom"/>
</dbReference>
<name>A0A6B2R5V1_9BURK</name>
<dbReference type="PROSITE" id="PS50885">
    <property type="entry name" value="HAMP"/>
    <property type="match status" value="1"/>
</dbReference>
<dbReference type="GO" id="GO:0000160">
    <property type="term" value="P:phosphorelay signal transduction system"/>
    <property type="evidence" value="ECO:0007669"/>
    <property type="project" value="UniProtKB-KW"/>
</dbReference>
<keyword evidence="11 12" id="KW-0472">Membrane</keyword>
<feature type="domain" description="EAL" evidence="14">
    <location>
        <begin position="651"/>
        <end position="905"/>
    </location>
</feature>
<dbReference type="InterPro" id="IPR000014">
    <property type="entry name" value="PAS"/>
</dbReference>
<dbReference type="PROSITE" id="PS50112">
    <property type="entry name" value="PAS"/>
    <property type="match status" value="1"/>
</dbReference>
<evidence type="ECO:0000259" key="13">
    <source>
        <dbReference type="PROSITE" id="PS50112"/>
    </source>
</evidence>
<evidence type="ECO:0000256" key="5">
    <source>
        <dbReference type="ARBA" id="ARBA00022692"/>
    </source>
</evidence>
<dbReference type="CDD" id="cd01948">
    <property type="entry name" value="EAL"/>
    <property type="match status" value="1"/>
</dbReference>